<evidence type="ECO:0000313" key="3">
    <source>
        <dbReference type="Proteomes" id="UP001175271"/>
    </source>
</evidence>
<name>A0AA39ID36_9BILA</name>
<evidence type="ECO:0000313" key="2">
    <source>
        <dbReference type="EMBL" id="KAK0421003.1"/>
    </source>
</evidence>
<reference evidence="2" key="1">
    <citation type="submission" date="2023-06" db="EMBL/GenBank/DDBJ databases">
        <title>Genomic analysis of the entomopathogenic nematode Steinernema hermaphroditum.</title>
        <authorList>
            <person name="Schwarz E.M."/>
            <person name="Heppert J.K."/>
            <person name="Baniya A."/>
            <person name="Schwartz H.T."/>
            <person name="Tan C.-H."/>
            <person name="Antoshechkin I."/>
            <person name="Sternberg P.W."/>
            <person name="Goodrich-Blair H."/>
            <person name="Dillman A.R."/>
        </authorList>
    </citation>
    <scope>NUCLEOTIDE SEQUENCE</scope>
    <source>
        <strain evidence="2">PS9179</strain>
        <tissue evidence="2">Whole animal</tissue>
    </source>
</reference>
<dbReference type="EMBL" id="JAUCMV010000002">
    <property type="protein sequence ID" value="KAK0421003.1"/>
    <property type="molecule type" value="Genomic_DNA"/>
</dbReference>
<evidence type="ECO:0000256" key="1">
    <source>
        <dbReference type="SAM" id="Phobius"/>
    </source>
</evidence>
<keyword evidence="3" id="KW-1185">Reference proteome</keyword>
<gene>
    <name evidence="2" type="ORF">QR680_015017</name>
</gene>
<accession>A0AA39ID36</accession>
<keyword evidence="1" id="KW-1133">Transmembrane helix</keyword>
<organism evidence="2 3">
    <name type="scientific">Steinernema hermaphroditum</name>
    <dbReference type="NCBI Taxonomy" id="289476"/>
    <lineage>
        <taxon>Eukaryota</taxon>
        <taxon>Metazoa</taxon>
        <taxon>Ecdysozoa</taxon>
        <taxon>Nematoda</taxon>
        <taxon>Chromadorea</taxon>
        <taxon>Rhabditida</taxon>
        <taxon>Tylenchina</taxon>
        <taxon>Panagrolaimomorpha</taxon>
        <taxon>Strongyloidoidea</taxon>
        <taxon>Steinernematidae</taxon>
        <taxon>Steinernema</taxon>
    </lineage>
</organism>
<feature type="transmembrane region" description="Helical" evidence="1">
    <location>
        <begin position="93"/>
        <end position="115"/>
    </location>
</feature>
<comment type="caution">
    <text evidence="2">The sequence shown here is derived from an EMBL/GenBank/DDBJ whole genome shotgun (WGS) entry which is preliminary data.</text>
</comment>
<proteinExistence type="predicted"/>
<dbReference type="Proteomes" id="UP001175271">
    <property type="component" value="Unassembled WGS sequence"/>
</dbReference>
<protein>
    <submittedName>
        <fullName evidence="2">Uncharacterized protein</fullName>
    </submittedName>
</protein>
<sequence length="158" mass="17455">MCVCVCGGVEYPVQGDDDGISSRRRIDDEKHTAGQVLAYSLLSLLGVIGGASLPEYRLLDDVLLSRLRRHRDDVQSHRCAFAPVTASSRSKTLTVFVVVVVHLFAAQLVAFFFSATASSSSPPRHPSHREPTIISSLLFWCRWRRWSASGFGVYARAC</sequence>
<keyword evidence="1" id="KW-0472">Membrane</keyword>
<keyword evidence="1" id="KW-0812">Transmembrane</keyword>
<dbReference type="AlphaFoldDB" id="A0AA39ID36"/>